<reference evidence="1" key="1">
    <citation type="journal article" date="2014" name="Front. Microbiol.">
        <title>High frequency of phylogenetically diverse reductive dehalogenase-homologous genes in deep subseafloor sedimentary metagenomes.</title>
        <authorList>
            <person name="Kawai M."/>
            <person name="Futagami T."/>
            <person name="Toyoda A."/>
            <person name="Takaki Y."/>
            <person name="Nishi S."/>
            <person name="Hori S."/>
            <person name="Arai W."/>
            <person name="Tsubouchi T."/>
            <person name="Morono Y."/>
            <person name="Uchiyama I."/>
            <person name="Ito T."/>
            <person name="Fujiyama A."/>
            <person name="Inagaki F."/>
            <person name="Takami H."/>
        </authorList>
    </citation>
    <scope>NUCLEOTIDE SEQUENCE</scope>
    <source>
        <strain evidence="1">Expedition CK06-06</strain>
    </source>
</reference>
<proteinExistence type="predicted"/>
<organism evidence="1">
    <name type="scientific">marine sediment metagenome</name>
    <dbReference type="NCBI Taxonomy" id="412755"/>
    <lineage>
        <taxon>unclassified sequences</taxon>
        <taxon>metagenomes</taxon>
        <taxon>ecological metagenomes</taxon>
    </lineage>
</organism>
<evidence type="ECO:0000313" key="1">
    <source>
        <dbReference type="EMBL" id="GAI77034.1"/>
    </source>
</evidence>
<name>X1TAK9_9ZZZZ</name>
<dbReference type="AlphaFoldDB" id="X1TAK9"/>
<protein>
    <submittedName>
        <fullName evidence="1">Uncharacterized protein</fullName>
    </submittedName>
</protein>
<dbReference type="EMBL" id="BARW01007845">
    <property type="protein sequence ID" value="GAI77034.1"/>
    <property type="molecule type" value="Genomic_DNA"/>
</dbReference>
<gene>
    <name evidence="1" type="ORF">S12H4_16247</name>
</gene>
<feature type="non-terminal residue" evidence="1">
    <location>
        <position position="1"/>
    </location>
</feature>
<accession>X1TAK9</accession>
<sequence>GTYTTVKVDDENGNISASLTGSWDSAMIGHFTATGIGGLYSTGHVGELGYGTTAAINVSGALSVGEITFSGTAVRTEDDTITDDEVTGISGTITIQSGGSFVADLSGTVMFEVPVSVDLDITGTMEITSTVVMTASYPAPVIGISVSPASVSFGDVTPSIAAPGGNGERATVSCHHRRCRH</sequence>
<comment type="caution">
    <text evidence="1">The sequence shown here is derived from an EMBL/GenBank/DDBJ whole genome shotgun (WGS) entry which is preliminary data.</text>
</comment>